<evidence type="ECO:0000313" key="4">
    <source>
        <dbReference type="Proteomes" id="UP000626786"/>
    </source>
</evidence>
<organism evidence="3 4">
    <name type="scientific">Sporosarcina quadrami</name>
    <dbReference type="NCBI Taxonomy" id="2762234"/>
    <lineage>
        <taxon>Bacteria</taxon>
        <taxon>Bacillati</taxon>
        <taxon>Bacillota</taxon>
        <taxon>Bacilli</taxon>
        <taxon>Bacillales</taxon>
        <taxon>Caryophanaceae</taxon>
        <taxon>Sporosarcina</taxon>
    </lineage>
</organism>
<protein>
    <recommendedName>
        <fullName evidence="5">Lipoprotein</fullName>
    </recommendedName>
</protein>
<feature type="signal peptide" evidence="2">
    <location>
        <begin position="1"/>
        <end position="25"/>
    </location>
</feature>
<evidence type="ECO:0000313" key="3">
    <source>
        <dbReference type="EMBL" id="MBD7983349.1"/>
    </source>
</evidence>
<feature type="chain" id="PRO_5046855849" description="Lipoprotein" evidence="2">
    <location>
        <begin position="26"/>
        <end position="209"/>
    </location>
</feature>
<keyword evidence="2" id="KW-0732">Signal</keyword>
<dbReference type="RefSeq" id="WP_191692999.1">
    <property type="nucleotide sequence ID" value="NZ_JACSQN010000002.1"/>
</dbReference>
<dbReference type="EMBL" id="JACSQN010000002">
    <property type="protein sequence ID" value="MBD7983349.1"/>
    <property type="molecule type" value="Genomic_DNA"/>
</dbReference>
<proteinExistence type="predicted"/>
<evidence type="ECO:0008006" key="5">
    <source>
        <dbReference type="Google" id="ProtNLM"/>
    </source>
</evidence>
<reference evidence="3 4" key="1">
    <citation type="submission" date="2020-08" db="EMBL/GenBank/DDBJ databases">
        <title>A Genomic Blueprint of the Chicken Gut Microbiome.</title>
        <authorList>
            <person name="Gilroy R."/>
            <person name="Ravi A."/>
            <person name="Getino M."/>
            <person name="Pursley I."/>
            <person name="Horton D.L."/>
            <person name="Alikhan N.-F."/>
            <person name="Baker D."/>
            <person name="Gharbi K."/>
            <person name="Hall N."/>
            <person name="Watson M."/>
            <person name="Adriaenssens E.M."/>
            <person name="Foster-Nyarko E."/>
            <person name="Jarju S."/>
            <person name="Secka A."/>
            <person name="Antonio M."/>
            <person name="Oren A."/>
            <person name="Chaudhuri R."/>
            <person name="La Ragione R.M."/>
            <person name="Hildebrand F."/>
            <person name="Pallen M.J."/>
        </authorList>
    </citation>
    <scope>NUCLEOTIDE SEQUENCE [LARGE SCALE GENOMIC DNA]</scope>
    <source>
        <strain evidence="3 4">Sa2YVA2</strain>
    </source>
</reference>
<accession>A0ABR8U5N4</accession>
<feature type="compositionally biased region" description="Low complexity" evidence="1">
    <location>
        <begin position="27"/>
        <end position="38"/>
    </location>
</feature>
<name>A0ABR8U5N4_9BACL</name>
<feature type="compositionally biased region" description="Polar residues" evidence="1">
    <location>
        <begin position="46"/>
        <end position="67"/>
    </location>
</feature>
<sequence>MKLNKKILYTGFAAALLLSACGANGESSTNNSKPNSTSEVEKHNASDGQSSETNTDNQNEESTSNTAMTDAITTQSDAQDYTISVLPGFTLTSEEPGRDSLYSDENSSAFMRIETKQQEEDSYEYLLENMQEVLKASSEGVEPTETTDIFKEDAGSGMKNVKSYTVDTNEGPVTGILYETDNKIVRLTIYDTLDEQYKTDFLNMGKTIK</sequence>
<comment type="caution">
    <text evidence="3">The sequence shown here is derived from an EMBL/GenBank/DDBJ whole genome shotgun (WGS) entry which is preliminary data.</text>
</comment>
<evidence type="ECO:0000256" key="2">
    <source>
        <dbReference type="SAM" id="SignalP"/>
    </source>
</evidence>
<dbReference type="Proteomes" id="UP000626786">
    <property type="component" value="Unassembled WGS sequence"/>
</dbReference>
<feature type="region of interest" description="Disordered" evidence="1">
    <location>
        <begin position="23"/>
        <end position="67"/>
    </location>
</feature>
<keyword evidence="4" id="KW-1185">Reference proteome</keyword>
<dbReference type="PROSITE" id="PS51257">
    <property type="entry name" value="PROKAR_LIPOPROTEIN"/>
    <property type="match status" value="1"/>
</dbReference>
<gene>
    <name evidence="3" type="ORF">H9649_02055</name>
</gene>
<evidence type="ECO:0000256" key="1">
    <source>
        <dbReference type="SAM" id="MobiDB-lite"/>
    </source>
</evidence>